<dbReference type="InterPro" id="IPR050640">
    <property type="entry name" value="Bact_2-comp_sensor_kinase"/>
</dbReference>
<dbReference type="Proteomes" id="UP000014155">
    <property type="component" value="Unassembled WGS sequence"/>
</dbReference>
<sequence>MRNRKAYNGNSGNDVVIRSRTSLRFRFTLAMIFMALIPGILLSLIYFGNINNFYRDRIEIYQVNTLNMMKSHIEDTINKGRTVSEQVLGLAVSSSMFNNYNEMNSYEKLILLRNVNSLLSNIRVSNDSVDNIYMVTFDGNYYTSNKEWNKEEFLKSDWTEDDEKRQAGGTVTIPTHTAAYKYLSAGSNPPLVASFVTYLNKYNGNSVIRLIQIDVSYQKIKDAMDFMEVTDKDMVFIVDNDGKVIYAPDKQQAGKSAEQISIADKSLDTILQKAGNHDKVNIDSMTIRRCAIKGSNWNIIQINSDQMLRQELAKFRDIWVTIAVICMLAAGVIALSLSLSITKPITSIIRNMKKVSRGDFNIKVDTVADKDLSELVDSFNIMISEVDKLMKENIHKERERMTMEHIALNSQINSHFLYNTLNAVKWMAVRIGAEDIAKMVVSLVNMLEYSCRQVDTLVPIPQEIQFIKDYVYIQEVRYNNSVHIDYFMDKELDDFMILKILLQPIVENVILHGFGDGSSDNRITIRGQLYEDFIRIQIRDNGKGFNFMGFDKLTGIGLHNIQDRIRLNYGDKYKLTLESEIGEGTCVTVTIPIIKRQEVSDAENIDSR</sequence>
<dbReference type="SUPFAM" id="SSF158472">
    <property type="entry name" value="HAMP domain-like"/>
    <property type="match status" value="1"/>
</dbReference>
<keyword evidence="4 7" id="KW-0418">Kinase</keyword>
<gene>
    <name evidence="7" type="ORF">CTER_0466</name>
</gene>
<keyword evidence="5" id="KW-1133">Transmembrane helix</keyword>
<dbReference type="PATRIC" id="fig|1195236.3.peg.783"/>
<name>S0FY24_RUMCE</name>
<dbReference type="Pfam" id="PF02518">
    <property type="entry name" value="HATPase_c"/>
    <property type="match status" value="1"/>
</dbReference>
<evidence type="ECO:0000256" key="4">
    <source>
        <dbReference type="ARBA" id="ARBA00022777"/>
    </source>
</evidence>
<keyword evidence="3" id="KW-0808">Transferase</keyword>
<dbReference type="InterPro" id="IPR003660">
    <property type="entry name" value="HAMP_dom"/>
</dbReference>
<dbReference type="GO" id="GO:0000155">
    <property type="term" value="F:phosphorelay sensor kinase activity"/>
    <property type="evidence" value="ECO:0007669"/>
    <property type="project" value="InterPro"/>
</dbReference>
<feature type="transmembrane region" description="Helical" evidence="5">
    <location>
        <begin position="27"/>
        <end position="47"/>
    </location>
</feature>
<dbReference type="InterPro" id="IPR003594">
    <property type="entry name" value="HATPase_dom"/>
</dbReference>
<organism evidence="7 8">
    <name type="scientific">Ruminiclostridium cellobioparum subsp. termitidis CT1112</name>
    <dbReference type="NCBI Taxonomy" id="1195236"/>
    <lineage>
        <taxon>Bacteria</taxon>
        <taxon>Bacillati</taxon>
        <taxon>Bacillota</taxon>
        <taxon>Clostridia</taxon>
        <taxon>Eubacteriales</taxon>
        <taxon>Oscillospiraceae</taxon>
        <taxon>Ruminiclostridium</taxon>
    </lineage>
</organism>
<dbReference type="RefSeq" id="WP_004623795.1">
    <property type="nucleotide sequence ID" value="NZ_AORV01000018.1"/>
</dbReference>
<dbReference type="eggNOG" id="COG2972">
    <property type="taxonomic scope" value="Bacteria"/>
</dbReference>
<dbReference type="Gene3D" id="3.30.450.20">
    <property type="entry name" value="PAS domain"/>
    <property type="match status" value="1"/>
</dbReference>
<reference evidence="7 8" key="1">
    <citation type="journal article" date="2013" name="Genome Announc.">
        <title>Draft Genome Sequence of the Cellulolytic, Mesophilic, Anaerobic Bacterium Clostridium termitidis Strain CT1112 (DSM 5398).</title>
        <authorList>
            <person name="Lal S."/>
            <person name="Ramachandran U."/>
            <person name="Zhang X."/>
            <person name="Munir R."/>
            <person name="Sparling R."/>
            <person name="Levin D.B."/>
        </authorList>
    </citation>
    <scope>NUCLEOTIDE SEQUENCE [LARGE SCALE GENOMIC DNA]</scope>
    <source>
        <strain evidence="7 8">CT1112</strain>
    </source>
</reference>
<protein>
    <submittedName>
        <fullName evidence="7">Histidine kinase</fullName>
    </submittedName>
</protein>
<comment type="caution">
    <text evidence="7">The sequence shown here is derived from an EMBL/GenBank/DDBJ whole genome shotgun (WGS) entry which is preliminary data.</text>
</comment>
<dbReference type="PROSITE" id="PS50885">
    <property type="entry name" value="HAMP"/>
    <property type="match status" value="1"/>
</dbReference>
<evidence type="ECO:0000259" key="6">
    <source>
        <dbReference type="PROSITE" id="PS50885"/>
    </source>
</evidence>
<dbReference type="GO" id="GO:0016020">
    <property type="term" value="C:membrane"/>
    <property type="evidence" value="ECO:0007669"/>
    <property type="project" value="UniProtKB-SubCell"/>
</dbReference>
<dbReference type="SMART" id="SM00304">
    <property type="entry name" value="HAMP"/>
    <property type="match status" value="1"/>
</dbReference>
<evidence type="ECO:0000256" key="2">
    <source>
        <dbReference type="ARBA" id="ARBA00022553"/>
    </source>
</evidence>
<proteinExistence type="predicted"/>
<dbReference type="Gene3D" id="6.10.340.10">
    <property type="match status" value="1"/>
</dbReference>
<dbReference type="Gene3D" id="3.30.565.10">
    <property type="entry name" value="Histidine kinase-like ATPase, C-terminal domain"/>
    <property type="match status" value="1"/>
</dbReference>
<dbReference type="CDD" id="cd06225">
    <property type="entry name" value="HAMP"/>
    <property type="match status" value="1"/>
</dbReference>
<comment type="subcellular location">
    <subcellularLocation>
        <location evidence="1">Membrane</location>
    </subcellularLocation>
</comment>
<evidence type="ECO:0000256" key="1">
    <source>
        <dbReference type="ARBA" id="ARBA00004370"/>
    </source>
</evidence>
<keyword evidence="2" id="KW-0597">Phosphoprotein</keyword>
<keyword evidence="5" id="KW-0472">Membrane</keyword>
<dbReference type="PANTHER" id="PTHR34220:SF7">
    <property type="entry name" value="SENSOR HISTIDINE KINASE YPDA"/>
    <property type="match status" value="1"/>
</dbReference>
<dbReference type="Pfam" id="PF06580">
    <property type="entry name" value="His_kinase"/>
    <property type="match status" value="1"/>
</dbReference>
<dbReference type="STRING" id="1195236.CTER_0466"/>
<feature type="domain" description="HAMP" evidence="6">
    <location>
        <begin position="339"/>
        <end position="391"/>
    </location>
</feature>
<evidence type="ECO:0000256" key="3">
    <source>
        <dbReference type="ARBA" id="ARBA00022679"/>
    </source>
</evidence>
<keyword evidence="8" id="KW-1185">Reference proteome</keyword>
<keyword evidence="5" id="KW-0812">Transmembrane</keyword>
<dbReference type="EMBL" id="AORV01000018">
    <property type="protein sequence ID" value="EMS73483.1"/>
    <property type="molecule type" value="Genomic_DNA"/>
</dbReference>
<evidence type="ECO:0000313" key="7">
    <source>
        <dbReference type="EMBL" id="EMS73483.1"/>
    </source>
</evidence>
<dbReference type="SUPFAM" id="SSF55874">
    <property type="entry name" value="ATPase domain of HSP90 chaperone/DNA topoisomerase II/histidine kinase"/>
    <property type="match status" value="1"/>
</dbReference>
<dbReference type="PANTHER" id="PTHR34220">
    <property type="entry name" value="SENSOR HISTIDINE KINASE YPDA"/>
    <property type="match status" value="1"/>
</dbReference>
<accession>S0FY24</accession>
<dbReference type="Pfam" id="PF00672">
    <property type="entry name" value="HAMP"/>
    <property type="match status" value="1"/>
</dbReference>
<evidence type="ECO:0000256" key="5">
    <source>
        <dbReference type="SAM" id="Phobius"/>
    </source>
</evidence>
<feature type="transmembrane region" description="Helical" evidence="5">
    <location>
        <begin position="318"/>
        <end position="342"/>
    </location>
</feature>
<dbReference type="InterPro" id="IPR010559">
    <property type="entry name" value="Sig_transdc_His_kin_internal"/>
</dbReference>
<dbReference type="InterPro" id="IPR036890">
    <property type="entry name" value="HATPase_C_sf"/>
</dbReference>
<evidence type="ECO:0000313" key="8">
    <source>
        <dbReference type="Proteomes" id="UP000014155"/>
    </source>
</evidence>
<dbReference type="AlphaFoldDB" id="S0FY24"/>